<evidence type="ECO:0000313" key="1">
    <source>
        <dbReference type="EMBL" id="JAO05883.1"/>
    </source>
</evidence>
<dbReference type="AlphaFoldDB" id="A0A0S7ERB6"/>
<accession>A0A0S7ERB6</accession>
<sequence>KQHTVQLGTIASTDRHAGNPSFATHKSHVLIVALWGVMVLSDAPKKRIFPPSLPDWLPSLVSLPDPMRTGPHRDRAASHWLLLLLRSGWGEETEWQKLKKMQLLCHSIPTDPPAEGWQRCRRRFMGLE</sequence>
<proteinExistence type="predicted"/>
<reference evidence="1" key="1">
    <citation type="submission" date="2014-12" db="EMBL/GenBank/DDBJ databases">
        <title>Parallel Evolution in Life History Adaptation Evident in the Tissue-Specific Poeciliopsis prolifica transcriptome.</title>
        <authorList>
            <person name="Jue N.K."/>
            <person name="Foley R.J."/>
            <person name="Obergfell C."/>
            <person name="Reznick D.N."/>
            <person name="O'Neill R.J."/>
            <person name="O'Neill M.J."/>
        </authorList>
    </citation>
    <scope>NUCLEOTIDE SEQUENCE</scope>
</reference>
<organism evidence="1">
    <name type="scientific">Poeciliopsis prolifica</name>
    <name type="common">blackstripe livebearer</name>
    <dbReference type="NCBI Taxonomy" id="188132"/>
    <lineage>
        <taxon>Eukaryota</taxon>
        <taxon>Metazoa</taxon>
        <taxon>Chordata</taxon>
        <taxon>Craniata</taxon>
        <taxon>Vertebrata</taxon>
        <taxon>Euteleostomi</taxon>
        <taxon>Actinopterygii</taxon>
        <taxon>Neopterygii</taxon>
        <taxon>Teleostei</taxon>
        <taxon>Neoteleostei</taxon>
        <taxon>Acanthomorphata</taxon>
        <taxon>Ovalentaria</taxon>
        <taxon>Atherinomorphae</taxon>
        <taxon>Cyprinodontiformes</taxon>
        <taxon>Poeciliidae</taxon>
        <taxon>Poeciliinae</taxon>
        <taxon>Poeciliopsis</taxon>
    </lineage>
</organism>
<gene>
    <name evidence="1" type="primary">PPUP8343</name>
</gene>
<feature type="non-terminal residue" evidence="1">
    <location>
        <position position="1"/>
    </location>
</feature>
<dbReference type="EMBL" id="GBYX01475794">
    <property type="protein sequence ID" value="JAO05883.1"/>
    <property type="molecule type" value="Transcribed_RNA"/>
</dbReference>
<protein>
    <submittedName>
        <fullName evidence="1">PPUP8343</fullName>
    </submittedName>
</protein>
<name>A0A0S7ERB6_9TELE</name>